<dbReference type="Gene3D" id="3.40.50.150">
    <property type="entry name" value="Vaccinia Virus protein VP39"/>
    <property type="match status" value="1"/>
</dbReference>
<evidence type="ECO:0000256" key="1">
    <source>
        <dbReference type="ARBA" id="ARBA00022603"/>
    </source>
</evidence>
<dbReference type="Pfam" id="PF00145">
    <property type="entry name" value="DNA_methylase"/>
    <property type="match status" value="1"/>
</dbReference>
<dbReference type="GO" id="GO:0032259">
    <property type="term" value="P:methylation"/>
    <property type="evidence" value="ECO:0007669"/>
    <property type="project" value="UniProtKB-KW"/>
</dbReference>
<evidence type="ECO:0000313" key="5">
    <source>
        <dbReference type="EMBL" id="KKL94216.1"/>
    </source>
</evidence>
<feature type="compositionally biased region" description="Basic and acidic residues" evidence="4">
    <location>
        <begin position="197"/>
        <end position="209"/>
    </location>
</feature>
<feature type="compositionally biased region" description="Basic and acidic residues" evidence="4">
    <location>
        <begin position="294"/>
        <end position="309"/>
    </location>
</feature>
<dbReference type="PRINTS" id="PR00105">
    <property type="entry name" value="C5METTRFRASE"/>
</dbReference>
<feature type="compositionally biased region" description="Polar residues" evidence="4">
    <location>
        <begin position="180"/>
        <end position="189"/>
    </location>
</feature>
<dbReference type="PANTHER" id="PTHR46098">
    <property type="entry name" value="TRNA (CYTOSINE(38)-C(5))-METHYLTRANSFERASE"/>
    <property type="match status" value="1"/>
</dbReference>
<dbReference type="AlphaFoldDB" id="A0A0F9GU48"/>
<protein>
    <recommendedName>
        <fullName evidence="6">DNA (cytosine-5-)-methyltransferase</fullName>
    </recommendedName>
</protein>
<comment type="caution">
    <text evidence="5">The sequence shown here is derived from an EMBL/GenBank/DDBJ whole genome shotgun (WGS) entry which is preliminary data.</text>
</comment>
<organism evidence="5">
    <name type="scientific">marine sediment metagenome</name>
    <dbReference type="NCBI Taxonomy" id="412755"/>
    <lineage>
        <taxon>unclassified sequences</taxon>
        <taxon>metagenomes</taxon>
        <taxon>ecological metagenomes</taxon>
    </lineage>
</organism>
<keyword evidence="3" id="KW-0949">S-adenosyl-L-methionine</keyword>
<evidence type="ECO:0000256" key="2">
    <source>
        <dbReference type="ARBA" id="ARBA00022679"/>
    </source>
</evidence>
<dbReference type="InterPro" id="IPR001525">
    <property type="entry name" value="C5_MeTfrase"/>
</dbReference>
<evidence type="ECO:0008006" key="6">
    <source>
        <dbReference type="Google" id="ProtNLM"/>
    </source>
</evidence>
<dbReference type="EMBL" id="LAZR01018983">
    <property type="protein sequence ID" value="KKL94216.1"/>
    <property type="molecule type" value="Genomic_DNA"/>
</dbReference>
<sequence>MNGLAICSGVGGIELGLRLTDPEYKTVCYIEREAYPVAFTIKKMEEGLLDEAPIWDDLRTFNGKPWCGKVDIITAGFPCQPWSAAGKREGTEDERWLWPDIFKIICDIRPRTIFLENVPGLLNGGVEIILRDLAKIGYDAIWNVFSAIGVGANHLRKRIFILAYPQGIGLSESRDVYKQSGRTSVSGASKNMPRGGTPEHTRASEKGEDVANPQGEGSGRLQNEGQKERSHNSDELSGECCGIRGKKDVANAESRNSGEQTKQEGREDSGGGSEDLSDTECIRGKAGVAGQDSGESRGPGELDDRYNEEGRERIEGEVGWWAVEPELGRLAHGVPYRVDRLRADGNGVVPLVAAYAYCYLKNAITV</sequence>
<accession>A0A0F9GU48</accession>
<dbReference type="InterPro" id="IPR050750">
    <property type="entry name" value="C5-MTase"/>
</dbReference>
<name>A0A0F9GU48_9ZZZZ</name>
<feature type="region of interest" description="Disordered" evidence="4">
    <location>
        <begin position="179"/>
        <end position="309"/>
    </location>
</feature>
<dbReference type="SUPFAM" id="SSF53335">
    <property type="entry name" value="S-adenosyl-L-methionine-dependent methyltransferases"/>
    <property type="match status" value="1"/>
</dbReference>
<keyword evidence="2" id="KW-0808">Transferase</keyword>
<evidence type="ECO:0000256" key="4">
    <source>
        <dbReference type="SAM" id="MobiDB-lite"/>
    </source>
</evidence>
<proteinExistence type="predicted"/>
<keyword evidence="1" id="KW-0489">Methyltransferase</keyword>
<dbReference type="PANTHER" id="PTHR46098:SF1">
    <property type="entry name" value="TRNA (CYTOSINE(38)-C(5))-METHYLTRANSFERASE"/>
    <property type="match status" value="1"/>
</dbReference>
<reference evidence="5" key="1">
    <citation type="journal article" date="2015" name="Nature">
        <title>Complex archaea that bridge the gap between prokaryotes and eukaryotes.</title>
        <authorList>
            <person name="Spang A."/>
            <person name="Saw J.H."/>
            <person name="Jorgensen S.L."/>
            <person name="Zaremba-Niedzwiedzka K."/>
            <person name="Martijn J."/>
            <person name="Lind A.E."/>
            <person name="van Eijk R."/>
            <person name="Schleper C."/>
            <person name="Guy L."/>
            <person name="Ettema T.J."/>
        </authorList>
    </citation>
    <scope>NUCLEOTIDE SEQUENCE</scope>
</reference>
<dbReference type="GO" id="GO:0008168">
    <property type="term" value="F:methyltransferase activity"/>
    <property type="evidence" value="ECO:0007669"/>
    <property type="project" value="UniProtKB-KW"/>
</dbReference>
<feature type="compositionally biased region" description="Basic and acidic residues" evidence="4">
    <location>
        <begin position="225"/>
        <end position="234"/>
    </location>
</feature>
<evidence type="ECO:0000256" key="3">
    <source>
        <dbReference type="ARBA" id="ARBA00022691"/>
    </source>
</evidence>
<dbReference type="InterPro" id="IPR029063">
    <property type="entry name" value="SAM-dependent_MTases_sf"/>
</dbReference>
<dbReference type="InterPro" id="IPR018117">
    <property type="entry name" value="C5_DNA_meth_AS"/>
</dbReference>
<gene>
    <name evidence="5" type="ORF">LCGC14_1866900</name>
</gene>
<dbReference type="PROSITE" id="PS51679">
    <property type="entry name" value="SAM_MT_C5"/>
    <property type="match status" value="1"/>
</dbReference>
<dbReference type="PROSITE" id="PS00094">
    <property type="entry name" value="C5_MTASE_1"/>
    <property type="match status" value="1"/>
</dbReference>